<dbReference type="FunFam" id="3.40.50.300:FF:000916">
    <property type="entry name" value="ABC transporter B family member 9"/>
    <property type="match status" value="1"/>
</dbReference>
<feature type="region of interest" description="Disordered" evidence="9">
    <location>
        <begin position="1"/>
        <end position="20"/>
    </location>
</feature>
<sequence length="1292" mass="143171">MSKEKKIKKDSKDKSSKSSKKETEETVPYTKLFKYANGTEKLMIFIGVLCSVLQGCIMPLILGEITNVFVSLVVNLTLKKITGIQDHKDIFHDLYKQMIFLLIVGIVSFITTYLYNAFFNVSAYRQATKIRSLAFQSILKQEIAWHEQTSPGELSSRIVSDAIFIEDGMGVKLGTVLQSFSQIIACYAFAFKNGWKLTLEMSAVLPFILAVAGIMSYFLSKYSKKCQDIYAEMGGVAQEAFTQIRTIASFGNEDKEYKRYVDKLEPSRKYGVIKAHSAGISIGIIMALIYSSYYIAFSQGAKFIFRGEMNAGDVLKVFMNVILGTNGITNSGNNMNAIGEATGAASKLFSIIERKPKIDNNKGITPEKPSEGVIEFKDVHFRYPSRQDVEVLKGISFSCQPGKTIALVGASGSGKSTIIQLLERFYVKESGQILIDGKEIEEYNIHWLHKQIGLVSQEPNLFAATIAENISIAYPEATQEQIEEAAKLANAHDFISKLPNGYQTHTGERGLQLSGGQKQRICIARALMTNPKILLLDEATSALDNQSEKVVQKALDAASDGRTTIVIAHRLTTVKNADCIIVMNKGSIAEFGTHEELMTKKKVYYNLVKNQEMNIMNELEDAKENYNPPSSEEEGQTMININSPEEVNLTTKNLTRNSSISTINSQRITNNVDNKNKKKKSTTTNTHMNWSRFFQYNKSVWFSNIIGMIGSIFNGITQTAYALIFANAMNMFTKQNDNLLEVGQKWGLMFIALGILSFVSFYAQVGGFSSAGEFLSLTFRKLMYNSLIRQEVGFFDTSDIGDGSEQSAGGIVDDSKNINTGTLTAKLATEASLVQGLNISIGYILEVFFGVICGVGVALYFSWKLTLCLLLLSPLIFLGMYIQTKSLQKKEEELRRVYESSSSIACDAITSIKTVYALNLEDRFNNLYQCKLTEPRKSMERKMFLSSTGPALSSTVNFITYALGFYLGAIFIDKGLATFDDLVKVLMAVILTASIAGRGSAIAPNYTRAIGAFNHVIAIIDRKPKINSRDTNGIINENPEDFKGSIKFDGLRFRYPSRPNIVVLRMGNDSIDIPAGKMCAIVGGSGCGKSTILGLLPRWYDAYRGTITVDGVENKLYNIKYLREQIGFVSQEPSLFNITIKENIRYGKEDATDEEIYEAAKKANIHEFILSLPEGYNTVVGGIGTSKMSGGQKQRIAIARAIIRNPKILLLDEATSALDAESEIKVQKALEDASVGRTTITIAHRLSTVKNADLIVVMKNGRIIEKGTHEELMNLKKEYYEMVLAGDDGFSN</sequence>
<reference evidence="13 14" key="2">
    <citation type="submission" date="2016-08" db="EMBL/GenBank/DDBJ databases">
        <title>Pervasive Adenine N6-methylation of Active Genes in Fungi.</title>
        <authorList>
            <consortium name="DOE Joint Genome Institute"/>
            <person name="Mondo S.J."/>
            <person name="Dannebaum R.O."/>
            <person name="Kuo R.C."/>
            <person name="Labutti K."/>
            <person name="Haridas S."/>
            <person name="Kuo A."/>
            <person name="Salamov A."/>
            <person name="Ahrendt S.R."/>
            <person name="Lipzen A."/>
            <person name="Sullivan W."/>
            <person name="Andreopoulos W.B."/>
            <person name="Clum A."/>
            <person name="Lindquist E."/>
            <person name="Daum C."/>
            <person name="Ramamoorthy G.K."/>
            <person name="Gryganskyi A."/>
            <person name="Culley D."/>
            <person name="Magnuson J.K."/>
            <person name="James T.Y."/>
            <person name="O'Malley M.A."/>
            <person name="Stajich J.E."/>
            <person name="Spatafora J.W."/>
            <person name="Visel A."/>
            <person name="Grigoriev I.V."/>
        </authorList>
    </citation>
    <scope>NUCLEOTIDE SEQUENCE [LARGE SCALE GENOMIC DNA]</scope>
    <source>
        <strain evidence="13 14">S4</strain>
    </source>
</reference>
<feature type="domain" description="ABC transporter" evidence="11">
    <location>
        <begin position="374"/>
        <end position="610"/>
    </location>
</feature>
<feature type="transmembrane region" description="Helical" evidence="10">
    <location>
        <begin position="203"/>
        <end position="220"/>
    </location>
</feature>
<evidence type="ECO:0000256" key="6">
    <source>
        <dbReference type="ARBA" id="ARBA00022840"/>
    </source>
</evidence>
<keyword evidence="3" id="KW-0813">Transport</keyword>
<dbReference type="InterPro" id="IPR027417">
    <property type="entry name" value="P-loop_NTPase"/>
</dbReference>
<dbReference type="CDD" id="cd03249">
    <property type="entry name" value="ABC_MTABC3_MDL1_MDL2"/>
    <property type="match status" value="2"/>
</dbReference>
<dbReference type="PANTHER" id="PTHR43394:SF27">
    <property type="entry name" value="ATP-DEPENDENT TRANSLOCASE ABCB1-LIKE"/>
    <property type="match status" value="1"/>
</dbReference>
<feature type="domain" description="ABC transmembrane type-1" evidence="12">
    <location>
        <begin position="42"/>
        <end position="340"/>
    </location>
</feature>
<evidence type="ECO:0000256" key="8">
    <source>
        <dbReference type="ARBA" id="ARBA00023136"/>
    </source>
</evidence>
<evidence type="ECO:0000256" key="2">
    <source>
        <dbReference type="ARBA" id="ARBA00007577"/>
    </source>
</evidence>
<feature type="transmembrane region" description="Helical" evidence="10">
    <location>
        <begin position="278"/>
        <end position="296"/>
    </location>
</feature>
<feature type="transmembrane region" description="Helical" evidence="10">
    <location>
        <begin position="42"/>
        <end position="62"/>
    </location>
</feature>
<dbReference type="Pfam" id="PF00664">
    <property type="entry name" value="ABC_membrane"/>
    <property type="match status" value="3"/>
</dbReference>
<evidence type="ECO:0000259" key="12">
    <source>
        <dbReference type="PROSITE" id="PS50929"/>
    </source>
</evidence>
<feature type="transmembrane region" description="Helical" evidence="10">
    <location>
        <begin position="865"/>
        <end position="882"/>
    </location>
</feature>
<dbReference type="PROSITE" id="PS50893">
    <property type="entry name" value="ABC_TRANSPORTER_2"/>
    <property type="match status" value="2"/>
</dbReference>
<dbReference type="SUPFAM" id="SSF90123">
    <property type="entry name" value="ABC transporter transmembrane region"/>
    <property type="match status" value="2"/>
</dbReference>
<dbReference type="GO" id="GO:0016887">
    <property type="term" value="F:ATP hydrolysis activity"/>
    <property type="evidence" value="ECO:0007669"/>
    <property type="project" value="InterPro"/>
</dbReference>
<evidence type="ECO:0000256" key="3">
    <source>
        <dbReference type="ARBA" id="ARBA00022448"/>
    </source>
</evidence>
<proteinExistence type="inferred from homology"/>
<dbReference type="InterPro" id="IPR003593">
    <property type="entry name" value="AAA+_ATPase"/>
</dbReference>
<dbReference type="Proteomes" id="UP000193944">
    <property type="component" value="Unassembled WGS sequence"/>
</dbReference>
<evidence type="ECO:0000256" key="7">
    <source>
        <dbReference type="ARBA" id="ARBA00022989"/>
    </source>
</evidence>
<dbReference type="GO" id="GO:0005743">
    <property type="term" value="C:mitochondrial inner membrane"/>
    <property type="evidence" value="ECO:0007669"/>
    <property type="project" value="TreeGrafter"/>
</dbReference>
<gene>
    <name evidence="13" type="ORF">BCR32DRAFT_229672</name>
</gene>
<evidence type="ECO:0000256" key="4">
    <source>
        <dbReference type="ARBA" id="ARBA00022692"/>
    </source>
</evidence>
<dbReference type="GO" id="GO:0005524">
    <property type="term" value="F:ATP binding"/>
    <property type="evidence" value="ECO:0007669"/>
    <property type="project" value="UniProtKB-KW"/>
</dbReference>
<dbReference type="InterPro" id="IPR003439">
    <property type="entry name" value="ABC_transporter-like_ATP-bd"/>
</dbReference>
<keyword evidence="7 10" id="KW-1133">Transmembrane helix</keyword>
<dbReference type="STRING" id="1754192.A0A1Y1XI69"/>
<dbReference type="CDD" id="cd18578">
    <property type="entry name" value="ABC_6TM_Pgp_ABCB1_D2_like"/>
    <property type="match status" value="1"/>
</dbReference>
<dbReference type="PROSITE" id="PS50929">
    <property type="entry name" value="ABC_TM1F"/>
    <property type="match status" value="2"/>
</dbReference>
<dbReference type="InterPro" id="IPR017871">
    <property type="entry name" value="ABC_transporter-like_CS"/>
</dbReference>
<feature type="transmembrane region" description="Helical" evidence="10">
    <location>
        <begin position="173"/>
        <end position="191"/>
    </location>
</feature>
<keyword evidence="4 10" id="KW-0812">Transmembrane</keyword>
<keyword evidence="5" id="KW-0547">Nucleotide-binding</keyword>
<evidence type="ECO:0000313" key="14">
    <source>
        <dbReference type="Proteomes" id="UP000193944"/>
    </source>
</evidence>
<feature type="transmembrane region" description="Helical" evidence="10">
    <location>
        <begin position="98"/>
        <end position="121"/>
    </location>
</feature>
<comment type="caution">
    <text evidence="13">The sequence shown here is derived from an EMBL/GenBank/DDBJ whole genome shotgun (WGS) entry which is preliminary data.</text>
</comment>
<dbReference type="PANTHER" id="PTHR43394">
    <property type="entry name" value="ATP-DEPENDENT PERMEASE MDL1, MITOCHONDRIAL"/>
    <property type="match status" value="1"/>
</dbReference>
<evidence type="ECO:0000256" key="1">
    <source>
        <dbReference type="ARBA" id="ARBA00004141"/>
    </source>
</evidence>
<dbReference type="GO" id="GO:0015421">
    <property type="term" value="F:ABC-type oligopeptide transporter activity"/>
    <property type="evidence" value="ECO:0007669"/>
    <property type="project" value="TreeGrafter"/>
</dbReference>
<feature type="compositionally biased region" description="Basic and acidic residues" evidence="9">
    <location>
        <begin position="10"/>
        <end position="20"/>
    </location>
</feature>
<feature type="transmembrane region" description="Helical" evidence="10">
    <location>
        <begin position="841"/>
        <end position="860"/>
    </location>
</feature>
<dbReference type="Gene3D" id="1.20.1560.10">
    <property type="entry name" value="ABC transporter type 1, transmembrane domain"/>
    <property type="match status" value="2"/>
</dbReference>
<dbReference type="SUPFAM" id="SSF52540">
    <property type="entry name" value="P-loop containing nucleoside triphosphate hydrolases"/>
    <property type="match status" value="2"/>
</dbReference>
<keyword evidence="14" id="KW-1185">Reference proteome</keyword>
<dbReference type="CDD" id="cd18577">
    <property type="entry name" value="ABC_6TM_Pgp_ABCB1_D1_like"/>
    <property type="match status" value="1"/>
</dbReference>
<evidence type="ECO:0000256" key="9">
    <source>
        <dbReference type="SAM" id="MobiDB-lite"/>
    </source>
</evidence>
<evidence type="ECO:0000259" key="11">
    <source>
        <dbReference type="PROSITE" id="PS50893"/>
    </source>
</evidence>
<feature type="transmembrane region" description="Helical" evidence="10">
    <location>
        <begin position="746"/>
        <end position="765"/>
    </location>
</feature>
<feature type="domain" description="ABC transmembrane type-1" evidence="12">
    <location>
        <begin position="705"/>
        <end position="1008"/>
    </location>
</feature>
<dbReference type="FunFam" id="3.40.50.300:FF:000205">
    <property type="entry name" value="ABC transporter B family member 4"/>
    <property type="match status" value="1"/>
</dbReference>
<dbReference type="Pfam" id="PF00005">
    <property type="entry name" value="ABC_tran"/>
    <property type="match status" value="2"/>
</dbReference>
<feature type="transmembrane region" description="Helical" evidence="10">
    <location>
        <begin position="701"/>
        <end position="725"/>
    </location>
</feature>
<comment type="similarity">
    <text evidence="2">Belongs to the ABC transporter superfamily. ABCB family. Multidrug resistance exporter (TC 3.A.1.201) subfamily.</text>
</comment>
<dbReference type="InterPro" id="IPR036640">
    <property type="entry name" value="ABC1_TM_sf"/>
</dbReference>
<feature type="domain" description="ABC transporter" evidence="11">
    <location>
        <begin position="1046"/>
        <end position="1285"/>
    </location>
</feature>
<evidence type="ECO:0000256" key="10">
    <source>
        <dbReference type="SAM" id="Phobius"/>
    </source>
</evidence>
<accession>A0A1Y1XI69</accession>
<comment type="subcellular location">
    <subcellularLocation>
        <location evidence="1">Membrane</location>
        <topology evidence="1">Multi-pass membrane protein</topology>
    </subcellularLocation>
</comment>
<dbReference type="OrthoDB" id="6500128at2759"/>
<protein>
    <submittedName>
        <fullName evidence="13">Multidrug resistance protein 1</fullName>
    </submittedName>
</protein>
<reference evidence="13 14" key="1">
    <citation type="submission" date="2016-08" db="EMBL/GenBank/DDBJ databases">
        <title>A Parts List for Fungal Cellulosomes Revealed by Comparative Genomics.</title>
        <authorList>
            <consortium name="DOE Joint Genome Institute"/>
            <person name="Haitjema C.H."/>
            <person name="Gilmore S.P."/>
            <person name="Henske J.K."/>
            <person name="Solomon K.V."/>
            <person name="De Groot R."/>
            <person name="Kuo A."/>
            <person name="Mondo S.J."/>
            <person name="Salamov A.A."/>
            <person name="Labutti K."/>
            <person name="Zhao Z."/>
            <person name="Chiniquy J."/>
            <person name="Barry K."/>
            <person name="Brewer H.M."/>
            <person name="Purvine S.O."/>
            <person name="Wright A.T."/>
            <person name="Boxma B."/>
            <person name="Van Alen T."/>
            <person name="Hackstein J.H."/>
            <person name="Baker S.E."/>
            <person name="Grigoriev I.V."/>
            <person name="O'Malley M.A."/>
        </authorList>
    </citation>
    <scope>NUCLEOTIDE SEQUENCE [LARGE SCALE GENOMIC DNA]</scope>
    <source>
        <strain evidence="13 14">S4</strain>
    </source>
</reference>
<dbReference type="InterPro" id="IPR011527">
    <property type="entry name" value="ABC1_TM_dom"/>
</dbReference>
<dbReference type="InterPro" id="IPR039421">
    <property type="entry name" value="Type_1_exporter"/>
</dbReference>
<evidence type="ECO:0000313" key="13">
    <source>
        <dbReference type="EMBL" id="ORX85459.1"/>
    </source>
</evidence>
<keyword evidence="6" id="KW-0067">ATP-binding</keyword>
<dbReference type="Gene3D" id="3.40.50.300">
    <property type="entry name" value="P-loop containing nucleotide triphosphate hydrolases"/>
    <property type="match status" value="2"/>
</dbReference>
<name>A0A1Y1XI69_9FUNG</name>
<organism evidence="13 14">
    <name type="scientific">Anaeromyces robustus</name>
    <dbReference type="NCBI Taxonomy" id="1754192"/>
    <lineage>
        <taxon>Eukaryota</taxon>
        <taxon>Fungi</taxon>
        <taxon>Fungi incertae sedis</taxon>
        <taxon>Chytridiomycota</taxon>
        <taxon>Chytridiomycota incertae sedis</taxon>
        <taxon>Neocallimastigomycetes</taxon>
        <taxon>Neocallimastigales</taxon>
        <taxon>Neocallimastigaceae</taxon>
        <taxon>Anaeromyces</taxon>
    </lineage>
</organism>
<keyword evidence="8 10" id="KW-0472">Membrane</keyword>
<evidence type="ECO:0000256" key="5">
    <source>
        <dbReference type="ARBA" id="ARBA00022741"/>
    </source>
</evidence>
<dbReference type="GO" id="GO:0090374">
    <property type="term" value="P:oligopeptide export from mitochondrion"/>
    <property type="evidence" value="ECO:0007669"/>
    <property type="project" value="TreeGrafter"/>
</dbReference>
<dbReference type="EMBL" id="MCFG01000035">
    <property type="protein sequence ID" value="ORX85459.1"/>
    <property type="molecule type" value="Genomic_DNA"/>
</dbReference>
<dbReference type="SMART" id="SM00382">
    <property type="entry name" value="AAA"/>
    <property type="match status" value="2"/>
</dbReference>
<dbReference type="PROSITE" id="PS00211">
    <property type="entry name" value="ABC_TRANSPORTER_1"/>
    <property type="match status" value="2"/>
</dbReference>